<name>A0A9D3M6A5_ANGAN</name>
<dbReference type="EMBL" id="JAFIRN010000009">
    <property type="protein sequence ID" value="KAG5842392.1"/>
    <property type="molecule type" value="Genomic_DNA"/>
</dbReference>
<protein>
    <submittedName>
        <fullName evidence="2">Uncharacterized protein</fullName>
    </submittedName>
</protein>
<reference evidence="2" key="1">
    <citation type="submission" date="2021-01" db="EMBL/GenBank/DDBJ databases">
        <title>A chromosome-scale assembly of European eel, Anguilla anguilla.</title>
        <authorList>
            <person name="Henkel C."/>
            <person name="Jong-Raadsen S.A."/>
            <person name="Dufour S."/>
            <person name="Weltzien F.-A."/>
            <person name="Palstra A.P."/>
            <person name="Pelster B."/>
            <person name="Spaink H.P."/>
            <person name="Van Den Thillart G.E."/>
            <person name="Jansen H."/>
            <person name="Zahm M."/>
            <person name="Klopp C."/>
            <person name="Cedric C."/>
            <person name="Louis A."/>
            <person name="Berthelot C."/>
            <person name="Parey E."/>
            <person name="Roest Crollius H."/>
            <person name="Montfort J."/>
            <person name="Robinson-Rechavi M."/>
            <person name="Bucao C."/>
            <person name="Bouchez O."/>
            <person name="Gislard M."/>
            <person name="Lluch J."/>
            <person name="Milhes M."/>
            <person name="Lampietro C."/>
            <person name="Lopez Roques C."/>
            <person name="Donnadieu C."/>
            <person name="Braasch I."/>
            <person name="Desvignes T."/>
            <person name="Postlethwait J."/>
            <person name="Bobe J."/>
            <person name="Guiguen Y."/>
            <person name="Dirks R."/>
        </authorList>
    </citation>
    <scope>NUCLEOTIDE SEQUENCE</scope>
    <source>
        <strain evidence="2">Tag_6206</strain>
        <tissue evidence="2">Liver</tissue>
    </source>
</reference>
<accession>A0A9D3M6A5</accession>
<gene>
    <name evidence="2" type="ORF">ANANG_G00177180</name>
</gene>
<dbReference type="Proteomes" id="UP001044222">
    <property type="component" value="Chromosome 9"/>
</dbReference>
<comment type="caution">
    <text evidence="2">The sequence shown here is derived from an EMBL/GenBank/DDBJ whole genome shotgun (WGS) entry which is preliminary data.</text>
</comment>
<evidence type="ECO:0000256" key="1">
    <source>
        <dbReference type="SAM" id="MobiDB-lite"/>
    </source>
</evidence>
<dbReference type="AlphaFoldDB" id="A0A9D3M6A5"/>
<evidence type="ECO:0000313" key="2">
    <source>
        <dbReference type="EMBL" id="KAG5842392.1"/>
    </source>
</evidence>
<organism evidence="2 3">
    <name type="scientific">Anguilla anguilla</name>
    <name type="common">European freshwater eel</name>
    <name type="synonym">Muraena anguilla</name>
    <dbReference type="NCBI Taxonomy" id="7936"/>
    <lineage>
        <taxon>Eukaryota</taxon>
        <taxon>Metazoa</taxon>
        <taxon>Chordata</taxon>
        <taxon>Craniata</taxon>
        <taxon>Vertebrata</taxon>
        <taxon>Euteleostomi</taxon>
        <taxon>Actinopterygii</taxon>
        <taxon>Neopterygii</taxon>
        <taxon>Teleostei</taxon>
        <taxon>Anguilliformes</taxon>
        <taxon>Anguillidae</taxon>
        <taxon>Anguilla</taxon>
    </lineage>
</organism>
<sequence length="56" mass="6318">MRRKGIRSGHEYIPQANSDGPNIWQGYSLQPPGHPSLFLYLLCCFVHVYLCVSGNP</sequence>
<keyword evidence="3" id="KW-1185">Reference proteome</keyword>
<proteinExistence type="predicted"/>
<evidence type="ECO:0000313" key="3">
    <source>
        <dbReference type="Proteomes" id="UP001044222"/>
    </source>
</evidence>
<feature type="region of interest" description="Disordered" evidence="1">
    <location>
        <begin position="1"/>
        <end position="21"/>
    </location>
</feature>